<dbReference type="AlphaFoldDB" id="A0A2Z6Q1U8"/>
<evidence type="ECO:0000313" key="2">
    <source>
        <dbReference type="EMBL" id="GBB83757.1"/>
    </source>
</evidence>
<evidence type="ECO:0000256" key="1">
    <source>
        <dbReference type="SAM" id="SignalP"/>
    </source>
</evidence>
<dbReference type="EMBL" id="BLAL01000278">
    <property type="protein sequence ID" value="GES99071.1"/>
    <property type="molecule type" value="Genomic_DNA"/>
</dbReference>
<organism evidence="2 4">
    <name type="scientific">Rhizophagus clarus</name>
    <dbReference type="NCBI Taxonomy" id="94130"/>
    <lineage>
        <taxon>Eukaryota</taxon>
        <taxon>Fungi</taxon>
        <taxon>Fungi incertae sedis</taxon>
        <taxon>Mucoromycota</taxon>
        <taxon>Glomeromycotina</taxon>
        <taxon>Glomeromycetes</taxon>
        <taxon>Glomerales</taxon>
        <taxon>Glomeraceae</taxon>
        <taxon>Rhizophagus</taxon>
    </lineage>
</organism>
<protein>
    <recommendedName>
        <fullName evidence="5">WAP domain-containing protein</fullName>
    </recommendedName>
</protein>
<dbReference type="Proteomes" id="UP000247702">
    <property type="component" value="Unassembled WGS sequence"/>
</dbReference>
<name>A0A2Z6Q1U8_9GLOM</name>
<reference evidence="3" key="2">
    <citation type="submission" date="2019-10" db="EMBL/GenBank/DDBJ databases">
        <title>Conservation and host-specific expression of non-tandemly repeated heterogenous ribosome RNA gene in arbuscular mycorrhizal fungi.</title>
        <authorList>
            <person name="Maeda T."/>
            <person name="Kobayashi Y."/>
            <person name="Nakagawa T."/>
            <person name="Ezawa T."/>
            <person name="Yamaguchi K."/>
            <person name="Bino T."/>
            <person name="Nishimoto Y."/>
            <person name="Shigenobu S."/>
            <person name="Kawaguchi M."/>
        </authorList>
    </citation>
    <scope>NUCLEOTIDE SEQUENCE</scope>
    <source>
        <strain evidence="3">HR1</strain>
    </source>
</reference>
<keyword evidence="1" id="KW-0732">Signal</keyword>
<feature type="chain" id="PRO_5036060039" description="WAP domain-containing protein" evidence="1">
    <location>
        <begin position="24"/>
        <end position="137"/>
    </location>
</feature>
<evidence type="ECO:0000313" key="4">
    <source>
        <dbReference type="Proteomes" id="UP000247702"/>
    </source>
</evidence>
<accession>A0A2Z6Q1U8</accession>
<evidence type="ECO:0000313" key="3">
    <source>
        <dbReference type="EMBL" id="GES99071.1"/>
    </source>
</evidence>
<gene>
    <name evidence="3" type="ORF">RCL2_002558900</name>
    <name evidence="2" type="ORF">RclHR1_10420009</name>
</gene>
<keyword evidence="4" id="KW-1185">Reference proteome</keyword>
<dbReference type="OrthoDB" id="10516522at2759"/>
<dbReference type="Proteomes" id="UP000615446">
    <property type="component" value="Unassembled WGS sequence"/>
</dbReference>
<sequence length="137" mass="14534">MNRNLFLIVILSCLLALTIIVDATYDHDNNKHQHCTKTKTKTSSNTVTVTVTSASCQPTLATKSCEVGAGPKKRDDDCRRTTVTCTPTKTVCVIAVTPTCVSPGGRCDVENPGECCSQACATVATATKSQYTCLPTS</sequence>
<evidence type="ECO:0008006" key="5">
    <source>
        <dbReference type="Google" id="ProtNLM"/>
    </source>
</evidence>
<proteinExistence type="predicted"/>
<dbReference type="EMBL" id="BEXD01000050">
    <property type="protein sequence ID" value="GBB83757.1"/>
    <property type="molecule type" value="Genomic_DNA"/>
</dbReference>
<comment type="caution">
    <text evidence="2">The sequence shown here is derived from an EMBL/GenBank/DDBJ whole genome shotgun (WGS) entry which is preliminary data.</text>
</comment>
<reference evidence="2 4" key="1">
    <citation type="submission" date="2017-11" db="EMBL/GenBank/DDBJ databases">
        <title>The genome of Rhizophagus clarus HR1 reveals common genetic basis of auxotrophy among arbuscular mycorrhizal fungi.</title>
        <authorList>
            <person name="Kobayashi Y."/>
        </authorList>
    </citation>
    <scope>NUCLEOTIDE SEQUENCE [LARGE SCALE GENOMIC DNA]</scope>
    <source>
        <strain evidence="2 4">HR1</strain>
    </source>
</reference>
<feature type="signal peptide" evidence="1">
    <location>
        <begin position="1"/>
        <end position="23"/>
    </location>
</feature>